<dbReference type="InterPro" id="IPR032529">
    <property type="entry name" value="BT4661-like"/>
</dbReference>
<dbReference type="RefSeq" id="WP_225637755.1">
    <property type="nucleotide sequence ID" value="NZ_BQNN01000001.1"/>
</dbReference>
<evidence type="ECO:0000313" key="1">
    <source>
        <dbReference type="EMBL" id="UYU88867.1"/>
    </source>
</evidence>
<dbReference type="Proteomes" id="UP001162960">
    <property type="component" value="Chromosome"/>
</dbReference>
<dbReference type="Gene3D" id="2.60.40.60">
    <property type="entry name" value="Cadherins"/>
    <property type="match status" value="1"/>
</dbReference>
<gene>
    <name evidence="1" type="ORF">KQP74_12935</name>
</gene>
<dbReference type="Pfam" id="PF16319">
    <property type="entry name" value="SGBP_BT4661-like"/>
    <property type="match status" value="1"/>
</dbReference>
<dbReference type="Gene3D" id="2.60.40.2710">
    <property type="match status" value="1"/>
</dbReference>
<dbReference type="Gene3D" id="2.60.40.2730">
    <property type="match status" value="1"/>
</dbReference>
<dbReference type="AlphaFoldDB" id="A0AB38U7H6"/>
<dbReference type="InterPro" id="IPR013783">
    <property type="entry name" value="Ig-like_fold"/>
</dbReference>
<protein>
    <submittedName>
        <fullName evidence="1">DUF4958 family protein</fullName>
    </submittedName>
</protein>
<accession>A0AB38U7H6</accession>
<reference evidence="1" key="1">
    <citation type="submission" date="2021-06" db="EMBL/GenBank/DDBJ databases">
        <title>Interrogation of the integrated mobile genetic elements in gut-associated Bacteroides with a consensus prediction approach.</title>
        <authorList>
            <person name="Campbell D.E."/>
            <person name="Leigh J.R."/>
            <person name="Kim T."/>
            <person name="England W."/>
            <person name="Whitaker R.J."/>
            <person name="Degnan P.H."/>
        </authorList>
    </citation>
    <scope>NUCLEOTIDE SEQUENCE</scope>
    <source>
        <strain evidence="1">VPI-3443</strain>
    </source>
</reference>
<dbReference type="Gene3D" id="2.60.40.10">
    <property type="entry name" value="Immunoglobulins"/>
    <property type="match status" value="1"/>
</dbReference>
<dbReference type="Gene3D" id="2.60.40.2720">
    <property type="match status" value="1"/>
</dbReference>
<organism evidence="1 2">
    <name type="scientific">Bacteroides thetaiotaomicron</name>
    <dbReference type="NCBI Taxonomy" id="818"/>
    <lineage>
        <taxon>Bacteria</taxon>
        <taxon>Pseudomonadati</taxon>
        <taxon>Bacteroidota</taxon>
        <taxon>Bacteroidia</taxon>
        <taxon>Bacteroidales</taxon>
        <taxon>Bacteroidaceae</taxon>
        <taxon>Bacteroides</taxon>
    </lineage>
</organism>
<dbReference type="EMBL" id="CP083685">
    <property type="protein sequence ID" value="UYU88867.1"/>
    <property type="molecule type" value="Genomic_DNA"/>
</dbReference>
<evidence type="ECO:0000313" key="2">
    <source>
        <dbReference type="Proteomes" id="UP001162960"/>
    </source>
</evidence>
<proteinExistence type="predicted"/>
<name>A0AB38U7H6_BACT4</name>
<sequence length="730" mass="80308">MARNTNYLILYNLIYLRKMRSKLQNITSRLLAILMVVGLCVTNSSCTDPETTDSTKFAIFYAGITDIGPSMNFNMSGPTYIGGTPSDFSITRITLDGEVYDTDCFQISDPSTGAIKLVNTDNLPVGTYCISVSCISNGNYYEFKDAITVNMLAPVPDGITVDPSEVTVDFADIYKESASAQVKTEEGTHVHISKYEIIQEEGKEYFAISNTGKITVNDKYEGEILPGKYVLNLKLTTEAGAGIYENAVTFNIISSPLTLTYKPASVRVEKDQAYVSGAPILKGSPEGLTYKIKSISPETSTISIDEQTGIITLAANNGLEIDNSYNVSVTATNQYGSKDFDNTFVINIVAFINPITQLRYANQEKIQSVAFEFGPEEVDGDELTYSFIDLDSRLADKLNIDGVTGVISAKKGNSIETGTYTITVQAKNDKSEKTSTFTLTIAANPNYFTYIRYGNNLGLTPEENYADQFDYDKKAILLAEKLTPKTDIPNGRPVKWEVKILNTTALSGTTISETGELSFSENKWNSNYGVSVLFVTATVGSGEEAISKTIPVFIRQNKDKNGIFVKYTPFAVKMNPSKGGMVAAPVVTSNGTTVTDYTTYLMDYRRDFYYYSFIENHVDGIQSVNGSFMNGLWATYYKAIGKTPNYSARAPMSYYDNAQNLSQPLGYISNKDLSVTINPGKWKDSEGVYANGVFIGRMSFVTDGKQADLANDGTTKNQIFPLAIWFDESF</sequence>
<dbReference type="Gene3D" id="2.30.30.1270">
    <property type="match status" value="1"/>
</dbReference>